<keyword evidence="1" id="KW-0472">Membrane</keyword>
<feature type="transmembrane region" description="Helical" evidence="1">
    <location>
        <begin position="62"/>
        <end position="88"/>
    </location>
</feature>
<sequence length="92" mass="10201">MTTPSRALASERVSKDDRHGCIASVSGGCIRIKRRVWTYQSPIFTNLASLMLLRMVSESFPLVTQIIMITLPQMVVHDLGVAVGWAVLKMNV</sequence>
<gene>
    <name evidence="2" type="ORF">N656DRAFT_779967</name>
</gene>
<keyword evidence="1" id="KW-1133">Transmembrane helix</keyword>
<keyword evidence="3" id="KW-1185">Reference proteome</keyword>
<protein>
    <submittedName>
        <fullName evidence="2">Uncharacterized protein</fullName>
    </submittedName>
</protein>
<reference evidence="2" key="1">
    <citation type="journal article" date="2023" name="Mol. Phylogenet. Evol.">
        <title>Genome-scale phylogeny and comparative genomics of the fungal order Sordariales.</title>
        <authorList>
            <person name="Hensen N."/>
            <person name="Bonometti L."/>
            <person name="Westerberg I."/>
            <person name="Brannstrom I.O."/>
            <person name="Guillou S."/>
            <person name="Cros-Aarteil S."/>
            <person name="Calhoun S."/>
            <person name="Haridas S."/>
            <person name="Kuo A."/>
            <person name="Mondo S."/>
            <person name="Pangilinan J."/>
            <person name="Riley R."/>
            <person name="LaButti K."/>
            <person name="Andreopoulos B."/>
            <person name="Lipzen A."/>
            <person name="Chen C."/>
            <person name="Yan M."/>
            <person name="Daum C."/>
            <person name="Ng V."/>
            <person name="Clum A."/>
            <person name="Steindorff A."/>
            <person name="Ohm R.A."/>
            <person name="Martin F."/>
            <person name="Silar P."/>
            <person name="Natvig D.O."/>
            <person name="Lalanne C."/>
            <person name="Gautier V."/>
            <person name="Ament-Velasquez S.L."/>
            <person name="Kruys A."/>
            <person name="Hutchinson M.I."/>
            <person name="Powell A.J."/>
            <person name="Barry K."/>
            <person name="Miller A.N."/>
            <person name="Grigoriev I.V."/>
            <person name="Debuchy R."/>
            <person name="Gladieux P."/>
            <person name="Hiltunen Thoren M."/>
            <person name="Johannesson H."/>
        </authorList>
    </citation>
    <scope>NUCLEOTIDE SEQUENCE</scope>
    <source>
        <strain evidence="2">CBS 508.74</strain>
    </source>
</reference>
<reference evidence="2" key="2">
    <citation type="submission" date="2023-05" db="EMBL/GenBank/DDBJ databases">
        <authorList>
            <consortium name="Lawrence Berkeley National Laboratory"/>
            <person name="Steindorff A."/>
            <person name="Hensen N."/>
            <person name="Bonometti L."/>
            <person name="Westerberg I."/>
            <person name="Brannstrom I.O."/>
            <person name="Guillou S."/>
            <person name="Cros-Aarteil S."/>
            <person name="Calhoun S."/>
            <person name="Haridas S."/>
            <person name="Kuo A."/>
            <person name="Mondo S."/>
            <person name="Pangilinan J."/>
            <person name="Riley R."/>
            <person name="Labutti K."/>
            <person name="Andreopoulos B."/>
            <person name="Lipzen A."/>
            <person name="Chen C."/>
            <person name="Yanf M."/>
            <person name="Daum C."/>
            <person name="Ng V."/>
            <person name="Clum A."/>
            <person name="Ohm R."/>
            <person name="Martin F."/>
            <person name="Silar P."/>
            <person name="Natvig D."/>
            <person name="Lalanne C."/>
            <person name="Gautier V."/>
            <person name="Ament-Velasquez S.L."/>
            <person name="Kruys A."/>
            <person name="Hutchinson M.I."/>
            <person name="Powell A.J."/>
            <person name="Barry K."/>
            <person name="Miller A.N."/>
            <person name="Grigoriev I.V."/>
            <person name="Debuchy R."/>
            <person name="Gladieux P."/>
            <person name="Thoren M.H."/>
            <person name="Johannesson H."/>
        </authorList>
    </citation>
    <scope>NUCLEOTIDE SEQUENCE</scope>
    <source>
        <strain evidence="2">CBS 508.74</strain>
    </source>
</reference>
<keyword evidence="1" id="KW-0812">Transmembrane</keyword>
<dbReference type="PROSITE" id="PS51257">
    <property type="entry name" value="PROKAR_LIPOPROTEIN"/>
    <property type="match status" value="1"/>
</dbReference>
<name>A0AAN6TCK1_9PEZI</name>
<dbReference type="RefSeq" id="XP_064669413.1">
    <property type="nucleotide sequence ID" value="XM_064815282.1"/>
</dbReference>
<comment type="caution">
    <text evidence="2">The sequence shown here is derived from an EMBL/GenBank/DDBJ whole genome shotgun (WGS) entry which is preliminary data.</text>
</comment>
<dbReference type="AlphaFoldDB" id="A0AAN6TCK1"/>
<evidence type="ECO:0000313" key="3">
    <source>
        <dbReference type="Proteomes" id="UP001302812"/>
    </source>
</evidence>
<dbReference type="Proteomes" id="UP001302812">
    <property type="component" value="Unassembled WGS sequence"/>
</dbReference>
<evidence type="ECO:0000313" key="2">
    <source>
        <dbReference type="EMBL" id="KAK4111843.1"/>
    </source>
</evidence>
<dbReference type="EMBL" id="MU853344">
    <property type="protein sequence ID" value="KAK4111843.1"/>
    <property type="molecule type" value="Genomic_DNA"/>
</dbReference>
<proteinExistence type="predicted"/>
<organism evidence="2 3">
    <name type="scientific">Canariomyces notabilis</name>
    <dbReference type="NCBI Taxonomy" id="2074819"/>
    <lineage>
        <taxon>Eukaryota</taxon>
        <taxon>Fungi</taxon>
        <taxon>Dikarya</taxon>
        <taxon>Ascomycota</taxon>
        <taxon>Pezizomycotina</taxon>
        <taxon>Sordariomycetes</taxon>
        <taxon>Sordariomycetidae</taxon>
        <taxon>Sordariales</taxon>
        <taxon>Chaetomiaceae</taxon>
        <taxon>Canariomyces</taxon>
    </lineage>
</organism>
<feature type="transmembrane region" description="Helical" evidence="1">
    <location>
        <begin position="36"/>
        <end position="56"/>
    </location>
</feature>
<accession>A0AAN6TCK1</accession>
<dbReference type="GeneID" id="89939407"/>
<evidence type="ECO:0000256" key="1">
    <source>
        <dbReference type="SAM" id="Phobius"/>
    </source>
</evidence>